<dbReference type="AlphaFoldDB" id="A0A427XSA1"/>
<dbReference type="GO" id="GO:0003729">
    <property type="term" value="F:mRNA binding"/>
    <property type="evidence" value="ECO:0007669"/>
    <property type="project" value="InterPro"/>
</dbReference>
<gene>
    <name evidence="1" type="ORF">EHS24_007866</name>
</gene>
<dbReference type="Gene3D" id="3.90.79.10">
    <property type="entry name" value="Nucleoside Triphosphate Pyrophosphohydrolase"/>
    <property type="match status" value="2"/>
</dbReference>
<dbReference type="InterPro" id="IPR016706">
    <property type="entry name" value="Cleav_polyA_spec_factor_su5"/>
</dbReference>
<dbReference type="PANTHER" id="PTHR13047">
    <property type="entry name" value="PRE-MRNA CLEAVAGE FACTOR IM, 25KD SUBUNIT"/>
    <property type="match status" value="1"/>
</dbReference>
<dbReference type="STRING" id="105984.A0A427XSA1"/>
<protein>
    <recommendedName>
        <fullName evidence="3">Cleavage and polyadenylation specificity factor subunit 5</fullName>
    </recommendedName>
</protein>
<dbReference type="Pfam" id="PF13869">
    <property type="entry name" value="NUDIX_2"/>
    <property type="match status" value="2"/>
</dbReference>
<evidence type="ECO:0000313" key="2">
    <source>
        <dbReference type="Proteomes" id="UP000279236"/>
    </source>
</evidence>
<organism evidence="1 2">
    <name type="scientific">Apiotrichum porosum</name>
    <dbReference type="NCBI Taxonomy" id="105984"/>
    <lineage>
        <taxon>Eukaryota</taxon>
        <taxon>Fungi</taxon>
        <taxon>Dikarya</taxon>
        <taxon>Basidiomycota</taxon>
        <taxon>Agaricomycotina</taxon>
        <taxon>Tremellomycetes</taxon>
        <taxon>Trichosporonales</taxon>
        <taxon>Trichosporonaceae</taxon>
        <taxon>Apiotrichum</taxon>
    </lineage>
</organism>
<dbReference type="PIRSF" id="PIRSF017888">
    <property type="entry name" value="CPSF-25"/>
    <property type="match status" value="1"/>
</dbReference>
<reference evidence="1 2" key="1">
    <citation type="submission" date="2018-11" db="EMBL/GenBank/DDBJ databases">
        <title>Genome sequence of Apiotrichum porosum DSM 27194.</title>
        <authorList>
            <person name="Aliyu H."/>
            <person name="Gorte O."/>
            <person name="Ochsenreither K."/>
        </authorList>
    </citation>
    <scope>NUCLEOTIDE SEQUENCE [LARGE SCALE GENOMIC DNA]</scope>
    <source>
        <strain evidence="1 2">DSM 27194</strain>
    </source>
</reference>
<dbReference type="GO" id="GO:0031124">
    <property type="term" value="P:mRNA 3'-end processing"/>
    <property type="evidence" value="ECO:0007669"/>
    <property type="project" value="InterPro"/>
</dbReference>
<sequence length="169" mass="19671">MTVDITKPFPGLDEVDLYPVQNYTYQNTTLQPEEDSSVAERMRRLQDQFDETGIRRSVDAVIVCHDHGLPCVLTFQIANDFFKLLLSVWYRPNFDGFLYPYKPVHVSQPKERRKIFLVTMSPEQKLGVPLNMKLLAIPLHEFYDNTQRYGPQLSSIPHLLSRVTFTAKH</sequence>
<dbReference type="GeneID" id="39592409"/>
<dbReference type="Proteomes" id="UP000279236">
    <property type="component" value="Unassembled WGS sequence"/>
</dbReference>
<dbReference type="OrthoDB" id="277288at2759"/>
<accession>A0A427XSA1</accession>
<comment type="caution">
    <text evidence="1">The sequence shown here is derived from an EMBL/GenBank/DDBJ whole genome shotgun (WGS) entry which is preliminary data.</text>
</comment>
<dbReference type="GO" id="GO:0005849">
    <property type="term" value="C:mRNA cleavage factor complex"/>
    <property type="evidence" value="ECO:0007669"/>
    <property type="project" value="InterPro"/>
</dbReference>
<keyword evidence="2" id="KW-1185">Reference proteome</keyword>
<evidence type="ECO:0008006" key="3">
    <source>
        <dbReference type="Google" id="ProtNLM"/>
    </source>
</evidence>
<dbReference type="EMBL" id="RSCE01000006">
    <property type="protein sequence ID" value="RSH81683.1"/>
    <property type="molecule type" value="Genomic_DNA"/>
</dbReference>
<evidence type="ECO:0000313" key="1">
    <source>
        <dbReference type="EMBL" id="RSH81683.1"/>
    </source>
</evidence>
<dbReference type="RefSeq" id="XP_028476138.1">
    <property type="nucleotide sequence ID" value="XM_028623205.1"/>
</dbReference>
<name>A0A427XSA1_9TREE</name>
<proteinExistence type="predicted"/>